<dbReference type="PANTHER" id="PTHR34802:SF1">
    <property type="entry name" value="CHORISMATE SYNTHASE"/>
    <property type="match status" value="1"/>
</dbReference>
<feature type="non-terminal residue" evidence="2">
    <location>
        <position position="238"/>
    </location>
</feature>
<feature type="region of interest" description="Disordered" evidence="1">
    <location>
        <begin position="139"/>
        <end position="170"/>
    </location>
</feature>
<proteinExistence type="predicted"/>
<feature type="compositionally biased region" description="Polar residues" evidence="1">
    <location>
        <begin position="9"/>
        <end position="19"/>
    </location>
</feature>
<dbReference type="AlphaFoldDB" id="S8E6Q2"/>
<accession>S8E6Q2</accession>
<keyword evidence="3" id="KW-1185">Reference proteome</keyword>
<reference evidence="2 3" key="1">
    <citation type="journal article" date="2013" name="BMC Genomics">
        <title>The miniature genome of a carnivorous plant Genlisea aurea contains a low number of genes and short non-coding sequences.</title>
        <authorList>
            <person name="Leushkin E.V."/>
            <person name="Sutormin R.A."/>
            <person name="Nabieva E.R."/>
            <person name="Penin A.A."/>
            <person name="Kondrashov A.S."/>
            <person name="Logacheva M.D."/>
        </authorList>
    </citation>
    <scope>NUCLEOTIDE SEQUENCE [LARGE SCALE GENOMIC DNA]</scope>
</reference>
<dbReference type="PANTHER" id="PTHR34802">
    <property type="entry name" value="CHORISMATE SYNTHASE"/>
    <property type="match status" value="1"/>
</dbReference>
<dbReference type="EMBL" id="AUSU01002795">
    <property type="protein sequence ID" value="EPS68082.1"/>
    <property type="molecule type" value="Genomic_DNA"/>
</dbReference>
<evidence type="ECO:0000256" key="1">
    <source>
        <dbReference type="SAM" id="MobiDB-lite"/>
    </source>
</evidence>
<organism evidence="2 3">
    <name type="scientific">Genlisea aurea</name>
    <dbReference type="NCBI Taxonomy" id="192259"/>
    <lineage>
        <taxon>Eukaryota</taxon>
        <taxon>Viridiplantae</taxon>
        <taxon>Streptophyta</taxon>
        <taxon>Embryophyta</taxon>
        <taxon>Tracheophyta</taxon>
        <taxon>Spermatophyta</taxon>
        <taxon>Magnoliopsida</taxon>
        <taxon>eudicotyledons</taxon>
        <taxon>Gunneridae</taxon>
        <taxon>Pentapetalae</taxon>
        <taxon>asterids</taxon>
        <taxon>lamiids</taxon>
        <taxon>Lamiales</taxon>
        <taxon>Lentibulariaceae</taxon>
        <taxon>Genlisea</taxon>
    </lineage>
</organism>
<evidence type="ECO:0000313" key="3">
    <source>
        <dbReference type="Proteomes" id="UP000015453"/>
    </source>
</evidence>
<gene>
    <name evidence="2" type="ORF">M569_06701</name>
</gene>
<name>S8E6Q2_9LAMI</name>
<feature type="region of interest" description="Disordered" evidence="1">
    <location>
        <begin position="1"/>
        <end position="25"/>
    </location>
</feature>
<dbReference type="OrthoDB" id="1923709at2759"/>
<feature type="region of interest" description="Disordered" evidence="1">
    <location>
        <begin position="45"/>
        <end position="77"/>
    </location>
</feature>
<evidence type="ECO:0000313" key="2">
    <source>
        <dbReference type="EMBL" id="EPS68082.1"/>
    </source>
</evidence>
<feature type="non-terminal residue" evidence="2">
    <location>
        <position position="1"/>
    </location>
</feature>
<protein>
    <submittedName>
        <fullName evidence="2">Uncharacterized protein</fullName>
    </submittedName>
</protein>
<comment type="caution">
    <text evidence="2">The sequence shown here is derived from an EMBL/GenBank/DDBJ whole genome shotgun (WGS) entry which is preliminary data.</text>
</comment>
<sequence length="238" mass="25644">ESKAEDEQSPSSVRPSSKFAQWFSEEEPKSRNNILSLLVSGDKNRYRVSDSETAEGSSEDLLSKNSEPSRKPATTIHSNPTTILTCEDLENSILTECCGRTTAMSLPVLGAGNAEEKMGGYVDGNASLHLLSLLHRGGATDQNKDNDGGPSFNIPFANKQRPPPVVSMDGESIVNSEKSLTLEMLFGSAFVKELQSVQAPVSVQRGLSEAVHGMPFPVAENISSSSSGFNYHQRPIND</sequence>
<dbReference type="Proteomes" id="UP000015453">
    <property type="component" value="Unassembled WGS sequence"/>
</dbReference>